<reference evidence="4" key="1">
    <citation type="journal article" date="2023" name="Mol. Biol. Evol.">
        <title>Third-Generation Sequencing Reveals the Adaptive Role of the Epigenome in Three Deep-Sea Polychaetes.</title>
        <authorList>
            <person name="Perez M."/>
            <person name="Aroh O."/>
            <person name="Sun Y."/>
            <person name="Lan Y."/>
            <person name="Juniper S.K."/>
            <person name="Young C.R."/>
            <person name="Angers B."/>
            <person name="Qian P.Y."/>
        </authorList>
    </citation>
    <scope>NUCLEOTIDE SEQUENCE</scope>
    <source>
        <strain evidence="4">P08H-3</strain>
    </source>
</reference>
<evidence type="ECO:0000313" key="4">
    <source>
        <dbReference type="EMBL" id="KAK2165800.1"/>
    </source>
</evidence>
<feature type="repeat" description="ANK" evidence="3">
    <location>
        <begin position="827"/>
        <end position="859"/>
    </location>
</feature>
<dbReference type="InterPro" id="IPR002110">
    <property type="entry name" value="Ankyrin_rpt"/>
</dbReference>
<protein>
    <submittedName>
        <fullName evidence="4">Uncharacterized protein</fullName>
    </submittedName>
</protein>
<keyword evidence="1" id="KW-0677">Repeat</keyword>
<dbReference type="PROSITE" id="PS50297">
    <property type="entry name" value="ANK_REP_REGION"/>
    <property type="match status" value="3"/>
</dbReference>
<proteinExistence type="predicted"/>
<comment type="caution">
    <text evidence="4">The sequence shown here is derived from an EMBL/GenBank/DDBJ whole genome shotgun (WGS) entry which is preliminary data.</text>
</comment>
<evidence type="ECO:0000256" key="1">
    <source>
        <dbReference type="ARBA" id="ARBA00022737"/>
    </source>
</evidence>
<feature type="repeat" description="ANK" evidence="3">
    <location>
        <begin position="675"/>
        <end position="707"/>
    </location>
</feature>
<dbReference type="Proteomes" id="UP001208570">
    <property type="component" value="Unassembled WGS sequence"/>
</dbReference>
<feature type="repeat" description="ANK" evidence="3">
    <location>
        <begin position="580"/>
        <end position="612"/>
    </location>
</feature>
<dbReference type="PROSITE" id="PS50088">
    <property type="entry name" value="ANK_REPEAT"/>
    <property type="match status" value="4"/>
</dbReference>
<dbReference type="SUPFAM" id="SSF48403">
    <property type="entry name" value="Ankyrin repeat"/>
    <property type="match status" value="2"/>
</dbReference>
<dbReference type="PANTHER" id="PTHR24198">
    <property type="entry name" value="ANKYRIN REPEAT AND PROTEIN KINASE DOMAIN-CONTAINING PROTEIN"/>
    <property type="match status" value="1"/>
</dbReference>
<organism evidence="4 5">
    <name type="scientific">Paralvinella palmiformis</name>
    <dbReference type="NCBI Taxonomy" id="53620"/>
    <lineage>
        <taxon>Eukaryota</taxon>
        <taxon>Metazoa</taxon>
        <taxon>Spiralia</taxon>
        <taxon>Lophotrochozoa</taxon>
        <taxon>Annelida</taxon>
        <taxon>Polychaeta</taxon>
        <taxon>Sedentaria</taxon>
        <taxon>Canalipalpata</taxon>
        <taxon>Terebellida</taxon>
        <taxon>Terebelliformia</taxon>
        <taxon>Alvinellidae</taxon>
        <taxon>Paralvinella</taxon>
    </lineage>
</organism>
<feature type="repeat" description="ANK" evidence="3">
    <location>
        <begin position="860"/>
        <end position="892"/>
    </location>
</feature>
<keyword evidence="5" id="KW-1185">Reference proteome</keyword>
<dbReference type="EMBL" id="JAODUP010000045">
    <property type="protein sequence ID" value="KAK2165800.1"/>
    <property type="molecule type" value="Genomic_DNA"/>
</dbReference>
<dbReference type="Pfam" id="PF12796">
    <property type="entry name" value="Ank_2"/>
    <property type="match status" value="3"/>
</dbReference>
<evidence type="ECO:0000256" key="3">
    <source>
        <dbReference type="PROSITE-ProRule" id="PRU00023"/>
    </source>
</evidence>
<gene>
    <name evidence="4" type="ORF">LSH36_45g08059</name>
</gene>
<accession>A0AAD9K7C9</accession>
<evidence type="ECO:0000313" key="5">
    <source>
        <dbReference type="Proteomes" id="UP001208570"/>
    </source>
</evidence>
<dbReference type="Gene3D" id="1.25.40.20">
    <property type="entry name" value="Ankyrin repeat-containing domain"/>
    <property type="match status" value="2"/>
</dbReference>
<dbReference type="PANTHER" id="PTHR24198:SF165">
    <property type="entry name" value="ANKYRIN REPEAT-CONTAINING PROTEIN-RELATED"/>
    <property type="match status" value="1"/>
</dbReference>
<keyword evidence="2 3" id="KW-0040">ANK repeat</keyword>
<dbReference type="SMART" id="SM00248">
    <property type="entry name" value="ANK"/>
    <property type="match status" value="9"/>
</dbReference>
<dbReference type="AlphaFoldDB" id="A0AAD9K7C9"/>
<evidence type="ECO:0000256" key="2">
    <source>
        <dbReference type="ARBA" id="ARBA00023043"/>
    </source>
</evidence>
<sequence>MAGLKYSSEPAIRNDNNAPHLHETSLDLCEPYKPSTVHSDPGNDDQQPHTYLSGVVIKATVLVCMDPAQAAALIERSRNITLLPFKMLSNLLNDYTTRCLHGGENRQLWCHERSFLHNILTKNIHACFTRQSLENEEYVACIEKLIETRKCLFGKANEMITSVLKIKALLLGGLISLPENLRELFPVVVRNMSLRNIAEFLEGREVARYKTVTSLVNNQDIGARQIIIIKPKVHGLSNDDIYLKKSYEAIFDIFEDASFYPRQQLLQMLHIPNVQVLRSDSRPDVLEACVEILPNSLGDYLDFLIFYHTGNFRRMVQENMRVNNELFSGFLEIILKSEQVITVLKYFHPTVVRNYESYLNDLLRANQFDKVVTLVRNEPPCHIHSKSKVHELGGLCATVIYKAFLERENLSPFEYLRYLRTVGCPDYLTRIRTFEGYGSLHLAIKYERTDFLKMLFYMNKWAKLWNDLVKPVNAKHGNMHVGYTPRRLGEALSFKNTGYQILLLFDEYERYIRHMPAIHRACLAGSIEFVSIMIETHPELIFLEDEYCANCLIYACASGSANLVEFLLLKGAGRDLCNRDGDTPFHVAAMCGYQSILEVLFKHSVNIRGRPNKWGYSALDYCVQYGDIDILNFYKTNGFKINPMLLTIAAKYKQSKAFDLILDEVNDVNTGRDDEGRLPLHYSVINGSVSGVKKLLHKGANIQLVDKYNKNVLHHASEHGRMEVLKTLIEEAKALCCLDDLISQRDIFTGKDLLLIIRGKDQGRRAWHWVELKRLSFQAFSRAVKSGQVGVGQYGRILISGFGTGPDKESYKMMKRRSEDVFNESQPDMTPLHIATLKDHADVVAVLLKKRANPDAVDYFKATPMHYAAMNDSISTLKLLSDAGGSEDATTNDGKTPYIIAKDNANPLAINFFLAMDPVKKARAFQEILSEFSVHISLENLQKIRESGKDTRSCLVNYCIGVRVIRDTAYLSKLIKRGRPILYKTDSYYAIPRDRKMTRTMPIRKRERPTRILHSVHEPLQCDVHETGLPTSRKSRPRSKLTSTILRRLTVYHQQNTLICYSISLLPSGQKSATLDNVEEWSSVMLTLEEIYTEQHPRTAPTIFKYLKAVCNMATRGGNVILRRPVP</sequence>
<name>A0AAD9K7C9_9ANNE</name>
<dbReference type="InterPro" id="IPR036770">
    <property type="entry name" value="Ankyrin_rpt-contain_sf"/>
</dbReference>